<dbReference type="KEGG" id="coe:CP258_08440"/>
<reference evidence="1 2" key="1">
    <citation type="journal article" date="2013" name="J. Biotechnol.">
        <title>Genome sequence of Corynebacterium pseudotuberculosis biovar equi strain 258 and prediction of antigenic targets to improve biotechnological vaccine production.</title>
        <authorList>
            <person name="Soares S.C."/>
            <person name="Trost E."/>
            <person name="Ramos R.T."/>
            <person name="Carneiro A.R."/>
            <person name="Santos A.R."/>
            <person name="Pinto A.C."/>
            <person name="Barbosa E."/>
            <person name="Aburjaile F."/>
            <person name="Ali A."/>
            <person name="Diniz C.A."/>
            <person name="Hassan S.S."/>
            <person name="Fiaux K."/>
            <person name="Guimaraes L.C."/>
            <person name="Bakhtiar S.M."/>
            <person name="Pereira U."/>
            <person name="Almeida S.S."/>
            <person name="Abreu V.A."/>
            <person name="Rocha F.S."/>
            <person name="Dorella F.A."/>
            <person name="Miyoshi A."/>
            <person name="Silva A."/>
            <person name="Azevedo V."/>
            <person name="Tauch A."/>
        </authorList>
    </citation>
    <scope>NUCLEOTIDE SEQUENCE [LARGE SCALE GENOMIC DNA]</scope>
    <source>
        <strain evidence="1 2">258</strain>
    </source>
</reference>
<accession>A0AAX1FKC1</accession>
<dbReference type="AlphaFoldDB" id="A0AAX1FKC1"/>
<protein>
    <recommendedName>
        <fullName evidence="3">Secreted protein</fullName>
    </recommendedName>
</protein>
<proteinExistence type="predicted"/>
<name>A0AAX1FKC1_CORPS</name>
<evidence type="ECO:0000313" key="2">
    <source>
        <dbReference type="Proteomes" id="UP000006465"/>
    </source>
</evidence>
<evidence type="ECO:0000313" key="1">
    <source>
        <dbReference type="EMBL" id="QGW56980.1"/>
    </source>
</evidence>
<sequence length="252" mass="27415">MRDDVKLTRVADSVDHQGRRHGKPVVLTSVKDHRDLREGEVSFDNFGQPICKDGQTSGRTCGVQFMRTQNGVWFAGLVLSGDSGGINFNPVTGEAIGVTSLGFLGLLARAQPIDTALEAAYGIPDGKVNERFSLPESTEPHTPMRTLSGEAKDVDQWVQANRAHIPWVQEKFPENVAPEPIDMEAANSQAAMNFEAGLGEITAQVQDTVNLIHDNPADIASLPGNYQKGGEFLNKLVQNTVEGYVQAFENQK</sequence>
<dbReference type="EMBL" id="CP003540">
    <property type="protein sequence ID" value="QGW56980.1"/>
    <property type="molecule type" value="Genomic_DNA"/>
</dbReference>
<gene>
    <name evidence="1" type="ORF">CP258_08440</name>
</gene>
<organism evidence="1 2">
    <name type="scientific">Corynebacterium pseudotuberculosis 258</name>
    <dbReference type="NCBI Taxonomy" id="1168865"/>
    <lineage>
        <taxon>Bacteria</taxon>
        <taxon>Bacillati</taxon>
        <taxon>Actinomycetota</taxon>
        <taxon>Actinomycetes</taxon>
        <taxon>Mycobacteriales</taxon>
        <taxon>Corynebacteriaceae</taxon>
        <taxon>Corynebacterium</taxon>
    </lineage>
</organism>
<dbReference type="Proteomes" id="UP000006465">
    <property type="component" value="Chromosome"/>
</dbReference>
<dbReference type="SUPFAM" id="SSF50494">
    <property type="entry name" value="Trypsin-like serine proteases"/>
    <property type="match status" value="1"/>
</dbReference>
<evidence type="ECO:0008006" key="3">
    <source>
        <dbReference type="Google" id="ProtNLM"/>
    </source>
</evidence>
<dbReference type="InterPro" id="IPR009003">
    <property type="entry name" value="Peptidase_S1_PA"/>
</dbReference>